<feature type="coiled-coil region" evidence="1">
    <location>
        <begin position="160"/>
        <end position="187"/>
    </location>
</feature>
<reference evidence="2" key="2">
    <citation type="submission" date="2020-11" db="EMBL/GenBank/DDBJ databases">
        <title>Whole genome sequencing of Colletotrichum sp.</title>
        <authorList>
            <person name="Li H."/>
        </authorList>
    </citation>
    <scope>NUCLEOTIDE SEQUENCE</scope>
    <source>
        <strain evidence="2">CkLH20</strain>
    </source>
</reference>
<keyword evidence="1" id="KW-0175">Coiled coil</keyword>
<evidence type="ECO:0000256" key="1">
    <source>
        <dbReference type="SAM" id="Coils"/>
    </source>
</evidence>
<comment type="caution">
    <text evidence="2">The sequence shown here is derived from an EMBL/GenBank/DDBJ whole genome shotgun (WGS) entry which is preliminary data.</text>
</comment>
<organism evidence="2 3">
    <name type="scientific">Colletotrichum karsti</name>
    <dbReference type="NCBI Taxonomy" id="1095194"/>
    <lineage>
        <taxon>Eukaryota</taxon>
        <taxon>Fungi</taxon>
        <taxon>Dikarya</taxon>
        <taxon>Ascomycota</taxon>
        <taxon>Pezizomycotina</taxon>
        <taxon>Sordariomycetes</taxon>
        <taxon>Hypocreomycetidae</taxon>
        <taxon>Glomerellales</taxon>
        <taxon>Glomerellaceae</taxon>
        <taxon>Colletotrichum</taxon>
        <taxon>Colletotrichum boninense species complex</taxon>
    </lineage>
</organism>
<dbReference type="Proteomes" id="UP000781932">
    <property type="component" value="Unassembled WGS sequence"/>
</dbReference>
<gene>
    <name evidence="2" type="ORF">CkaCkLH20_06915</name>
</gene>
<reference evidence="2" key="1">
    <citation type="submission" date="2020-03" db="EMBL/GenBank/DDBJ databases">
        <authorList>
            <person name="He L."/>
        </authorList>
    </citation>
    <scope>NUCLEOTIDE SEQUENCE</scope>
    <source>
        <strain evidence="2">CkLH20</strain>
    </source>
</reference>
<dbReference type="OrthoDB" id="5383650at2759"/>
<dbReference type="EMBL" id="JAATWM020000021">
    <property type="protein sequence ID" value="KAF9875534.1"/>
    <property type="molecule type" value="Genomic_DNA"/>
</dbReference>
<dbReference type="RefSeq" id="XP_038744995.1">
    <property type="nucleotide sequence ID" value="XM_038889632.1"/>
</dbReference>
<evidence type="ECO:0000313" key="2">
    <source>
        <dbReference type="EMBL" id="KAF9875534.1"/>
    </source>
</evidence>
<keyword evidence="3" id="KW-1185">Reference proteome</keyword>
<evidence type="ECO:0000313" key="3">
    <source>
        <dbReference type="Proteomes" id="UP000781932"/>
    </source>
</evidence>
<sequence length="538" mass="61170">MGGAWRDFPAVQGPLPIYSDANDIYTEQYLNMEQELQRKDKELQWALRCHEKERNSYQGRIEGLERALRAEERQGRQLERRPKLKRDRALAEQKSRITTLEAQNSKYKGEISRIIQAEKSLQRDYDHKANENGILDRRLQKALHEAGLRNEEIQNLRSILQSTQVDLERTRKHVQDVQRDIQQVKLAYDQEIRLGTQRQEEHSDKIKALEKRHLEDTSTSAIQHAAEMEILKEENTKQLSQAKTDHDERTKDLSNKLALKELRIAAFSSSGNYKPIHDNGFGQALQRLSQQVKNLTAYVPTTNLIPVDSNIDPTKYLVRNPNSSRGWQNFVRSVCWKIIIRGFFAYQLGFGSLGSHGEGFQSLLMFYQLFARSGRNNANSKSLVFPTNKETNFGRAWFFDGILQSVRSNASGDGFASMFQKNVSYVAIELANALQRLNNGSLVPQAEMQIQNLMREFGELALQMGSQRAQVFLEVCGHGDVISAGERFTEEAEAKGMVEVDLMIQPGLVRIGDGREDLSSEAVIAKGSIVSLKGVSNQ</sequence>
<protein>
    <submittedName>
        <fullName evidence="2">Uncharacterized protein</fullName>
    </submittedName>
</protein>
<feature type="coiled-coil region" evidence="1">
    <location>
        <begin position="22"/>
        <end position="110"/>
    </location>
</feature>
<proteinExistence type="predicted"/>
<name>A0A9P6LGS5_9PEZI</name>
<dbReference type="AlphaFoldDB" id="A0A9P6LGS5"/>
<dbReference type="GeneID" id="62162706"/>
<accession>A0A9P6LGS5</accession>